<keyword evidence="7" id="KW-0234">DNA repair</keyword>
<keyword evidence="11" id="KW-0472">Membrane</keyword>
<feature type="compositionally biased region" description="Low complexity" evidence="10">
    <location>
        <begin position="454"/>
        <end position="469"/>
    </location>
</feature>
<dbReference type="SMART" id="SM00320">
    <property type="entry name" value="WD40"/>
    <property type="match status" value="3"/>
</dbReference>
<keyword evidence="3 9" id="KW-0853">WD repeat</keyword>
<dbReference type="GO" id="GO:0005634">
    <property type="term" value="C:nucleus"/>
    <property type="evidence" value="ECO:0007669"/>
    <property type="project" value="UniProtKB-SubCell"/>
</dbReference>
<evidence type="ECO:0000256" key="9">
    <source>
        <dbReference type="PROSITE-ProRule" id="PRU00221"/>
    </source>
</evidence>
<evidence type="ECO:0000313" key="13">
    <source>
        <dbReference type="EMBL" id="KAK0426225.1"/>
    </source>
</evidence>
<keyword evidence="5" id="KW-0227">DNA damage</keyword>
<evidence type="ECO:0000256" key="5">
    <source>
        <dbReference type="ARBA" id="ARBA00022763"/>
    </source>
</evidence>
<keyword evidence="4" id="KW-0677">Repeat</keyword>
<proteinExistence type="inferred from homology"/>
<evidence type="ECO:0000256" key="4">
    <source>
        <dbReference type="ARBA" id="ARBA00022737"/>
    </source>
</evidence>
<evidence type="ECO:0000256" key="8">
    <source>
        <dbReference type="ARBA" id="ARBA00023242"/>
    </source>
</evidence>
<dbReference type="InterPro" id="IPR045145">
    <property type="entry name" value="PTHR15271"/>
</dbReference>
<organism evidence="13 14">
    <name type="scientific">Steinernema hermaphroditum</name>
    <dbReference type="NCBI Taxonomy" id="289476"/>
    <lineage>
        <taxon>Eukaryota</taxon>
        <taxon>Metazoa</taxon>
        <taxon>Ecdysozoa</taxon>
        <taxon>Nematoda</taxon>
        <taxon>Chromadorea</taxon>
        <taxon>Rhabditida</taxon>
        <taxon>Tylenchina</taxon>
        <taxon>Panagrolaimomorpha</taxon>
        <taxon>Strongyloidoidea</taxon>
        <taxon>Steinernematidae</taxon>
        <taxon>Steinernema</taxon>
    </lineage>
</organism>
<feature type="domain" description="CAF1B/HIR1 beta-propeller" evidence="12">
    <location>
        <begin position="9"/>
        <end position="397"/>
    </location>
</feature>
<feature type="region of interest" description="Disordered" evidence="10">
    <location>
        <begin position="405"/>
        <end position="496"/>
    </location>
</feature>
<dbReference type="InterPro" id="IPR015943">
    <property type="entry name" value="WD40/YVTN_repeat-like_dom_sf"/>
</dbReference>
<dbReference type="GO" id="GO:0006335">
    <property type="term" value="P:DNA replication-dependent chromatin assembly"/>
    <property type="evidence" value="ECO:0007669"/>
    <property type="project" value="InterPro"/>
</dbReference>
<sequence>MNPPVGMFHYMPPIYWHDRQSLLSVDISRAPLRESPVPVYKIVTSSVQNEVRVWSFSFEGDAEEHRNGKAPLVVNFLSNLLGHMTTVNVVRFSPSGQLIASGDVDGAVIVWKIGNPNPESPSSKLHIDPDMPPNKEFWIRSRPPFRHDSDVTDIAWNVDSTLLCIASNDDSLNLYHVVSGKRIWRISNFRHFPNGIAWDPLEKYVVTMSTDRKMDIINAKNGAKLKSFSQLSLASNQFNGKELPAEAYRMFHDDTLGSFSRRADFSPGGEVLIAPCGHLESGATCVYGVYLFRRHELNSDKPYAMIPTHKAPFMVRTCPQKFVLLEKKENFLGLDYRVVWAAVTKDSLYIFDSQHSHPIGFVENLHYNNLTDLSWSHDGHVLLISSLEGFNSFLQLNLESIGVVDSSEHPRPRSPKPALIQAKKPKRKTQSHVEATPTSAVPESSMTPLKEGNSPKTPTVTPKSTKPKSAGGSLLKFLKKSDSGEGGDQAPASLSTPTMCGATAASFFGVGIRSAWKQTRGFESEHLTRVKVISGVGFASRALATATLLTVSGFGLFIVGVSALLNVNTPRQFGDRMKSAFGDSLRISKRNPDNQSINSLTELLEQAAAPSKPSSSLSAE</sequence>
<dbReference type="GO" id="GO:0006334">
    <property type="term" value="P:nucleosome assembly"/>
    <property type="evidence" value="ECO:0007669"/>
    <property type="project" value="TreeGrafter"/>
</dbReference>
<evidence type="ECO:0000256" key="10">
    <source>
        <dbReference type="SAM" id="MobiDB-lite"/>
    </source>
</evidence>
<evidence type="ECO:0000256" key="2">
    <source>
        <dbReference type="ARBA" id="ARBA00007306"/>
    </source>
</evidence>
<evidence type="ECO:0000313" key="14">
    <source>
        <dbReference type="Proteomes" id="UP001175271"/>
    </source>
</evidence>
<evidence type="ECO:0000256" key="1">
    <source>
        <dbReference type="ARBA" id="ARBA00004123"/>
    </source>
</evidence>
<gene>
    <name evidence="13" type="ORF">QR680_009597</name>
</gene>
<evidence type="ECO:0000256" key="6">
    <source>
        <dbReference type="ARBA" id="ARBA00022853"/>
    </source>
</evidence>
<comment type="subcellular location">
    <subcellularLocation>
        <location evidence="1">Nucleus</location>
    </subcellularLocation>
</comment>
<dbReference type="GO" id="GO:0006281">
    <property type="term" value="P:DNA repair"/>
    <property type="evidence" value="ECO:0007669"/>
    <property type="project" value="UniProtKB-KW"/>
</dbReference>
<keyword evidence="8" id="KW-0539">Nucleus</keyword>
<dbReference type="AlphaFoldDB" id="A0AA39IM81"/>
<dbReference type="InterPro" id="IPR055410">
    <property type="entry name" value="Beta-prop_CAF1B_HIR1"/>
</dbReference>
<dbReference type="PANTHER" id="PTHR15271:SF4">
    <property type="entry name" value="CHROMATIN ASSEMBLY FACTOR 1 SUBUNIT B"/>
    <property type="match status" value="1"/>
</dbReference>
<dbReference type="GO" id="GO:0033186">
    <property type="term" value="C:CAF-1 complex"/>
    <property type="evidence" value="ECO:0007669"/>
    <property type="project" value="TreeGrafter"/>
</dbReference>
<feature type="compositionally biased region" description="Polar residues" evidence="10">
    <location>
        <begin position="432"/>
        <end position="447"/>
    </location>
</feature>
<feature type="transmembrane region" description="Helical" evidence="11">
    <location>
        <begin position="542"/>
        <end position="567"/>
    </location>
</feature>
<name>A0AA39IM81_9BILA</name>
<feature type="region of interest" description="Disordered" evidence="10">
    <location>
        <begin position="599"/>
        <end position="620"/>
    </location>
</feature>
<evidence type="ECO:0000256" key="7">
    <source>
        <dbReference type="ARBA" id="ARBA00023204"/>
    </source>
</evidence>
<dbReference type="Pfam" id="PF24105">
    <property type="entry name" value="Beta-prop_CAF1B_HIR1"/>
    <property type="match status" value="1"/>
</dbReference>
<dbReference type="PROSITE" id="PS50082">
    <property type="entry name" value="WD_REPEATS_2"/>
    <property type="match status" value="1"/>
</dbReference>
<feature type="compositionally biased region" description="Low complexity" evidence="10">
    <location>
        <begin position="607"/>
        <end position="620"/>
    </location>
</feature>
<comment type="caution">
    <text evidence="13">The sequence shown here is derived from an EMBL/GenBank/DDBJ whole genome shotgun (WGS) entry which is preliminary data.</text>
</comment>
<keyword evidence="11" id="KW-1133">Transmembrane helix</keyword>
<evidence type="ECO:0000259" key="12">
    <source>
        <dbReference type="Pfam" id="PF24105"/>
    </source>
</evidence>
<dbReference type="SUPFAM" id="SSF50978">
    <property type="entry name" value="WD40 repeat-like"/>
    <property type="match status" value="1"/>
</dbReference>
<keyword evidence="6" id="KW-0156">Chromatin regulator</keyword>
<evidence type="ECO:0000256" key="3">
    <source>
        <dbReference type="ARBA" id="ARBA00022574"/>
    </source>
</evidence>
<evidence type="ECO:0000256" key="11">
    <source>
        <dbReference type="SAM" id="Phobius"/>
    </source>
</evidence>
<dbReference type="InterPro" id="IPR036322">
    <property type="entry name" value="WD40_repeat_dom_sf"/>
</dbReference>
<feature type="repeat" description="WD" evidence="9">
    <location>
        <begin position="80"/>
        <end position="113"/>
    </location>
</feature>
<reference evidence="13" key="1">
    <citation type="submission" date="2023-06" db="EMBL/GenBank/DDBJ databases">
        <title>Genomic analysis of the entomopathogenic nematode Steinernema hermaphroditum.</title>
        <authorList>
            <person name="Schwarz E.M."/>
            <person name="Heppert J.K."/>
            <person name="Baniya A."/>
            <person name="Schwartz H.T."/>
            <person name="Tan C.-H."/>
            <person name="Antoshechkin I."/>
            <person name="Sternberg P.W."/>
            <person name="Goodrich-Blair H."/>
            <person name="Dillman A.R."/>
        </authorList>
    </citation>
    <scope>NUCLEOTIDE SEQUENCE</scope>
    <source>
        <strain evidence="13">PS9179</strain>
        <tissue evidence="13">Whole animal</tissue>
    </source>
</reference>
<dbReference type="PROSITE" id="PS50294">
    <property type="entry name" value="WD_REPEATS_REGION"/>
    <property type="match status" value="1"/>
</dbReference>
<dbReference type="PANTHER" id="PTHR15271">
    <property type="entry name" value="CHROMATIN ASSEMBLY FACTOR 1 SUBUNIT B"/>
    <property type="match status" value="1"/>
</dbReference>
<comment type="similarity">
    <text evidence="2">Belongs to the WD repeat HIR1 family.</text>
</comment>
<keyword evidence="14" id="KW-1185">Reference proteome</keyword>
<dbReference type="EMBL" id="JAUCMV010000001">
    <property type="protein sequence ID" value="KAK0426225.1"/>
    <property type="molecule type" value="Genomic_DNA"/>
</dbReference>
<dbReference type="Proteomes" id="UP001175271">
    <property type="component" value="Unassembled WGS sequence"/>
</dbReference>
<keyword evidence="11" id="KW-0812">Transmembrane</keyword>
<dbReference type="Gene3D" id="2.130.10.10">
    <property type="entry name" value="YVTN repeat-like/Quinoprotein amine dehydrogenase"/>
    <property type="match status" value="2"/>
</dbReference>
<accession>A0AA39IM81</accession>
<dbReference type="InterPro" id="IPR001680">
    <property type="entry name" value="WD40_rpt"/>
</dbReference>
<protein>
    <recommendedName>
        <fullName evidence="12">CAF1B/HIR1 beta-propeller domain-containing protein</fullName>
    </recommendedName>
</protein>